<dbReference type="EMBL" id="QLLO01000002">
    <property type="protein sequence ID" value="RAJ16971.1"/>
    <property type="molecule type" value="Genomic_DNA"/>
</dbReference>
<keyword evidence="5" id="KW-1185">Reference proteome</keyword>
<dbReference type="PROSITE" id="PS51257">
    <property type="entry name" value="PROKAR_LIPOPROTEIN"/>
    <property type="match status" value="1"/>
</dbReference>
<dbReference type="PANTHER" id="PTHR33619:SF3">
    <property type="entry name" value="POLYSACCHARIDE EXPORT PROTEIN GFCE-RELATED"/>
    <property type="match status" value="1"/>
</dbReference>
<keyword evidence="2" id="KW-1133">Transmembrane helix</keyword>
<sequence>MKGYICQLTNASTMKQIIVCVLVVFSLLSTSCITNKDVVYLQDKGTIVDDSLQIQALATPYRVQVNDILSISIKSTDSELKGLLEIFQPTNQTSGGGNAQSLYFSGFTVDLHGNIEFPILDKVNVLGFTTDEIEDKVKEALLEKYLKDVSKIFVTVKLAGLRYTITGEVSGGGVKTLFQDRVNIIEALANGGDILPTGDRKDIMVIRQYPNGQKIHHIDLTDIAAMKSPYYFIQPNDIILVKPLKRKALGAGQTATQTFTTIASIFSVLVSTYFLARNL</sequence>
<keyword evidence="1" id="KW-0732">Signal</keyword>
<comment type="caution">
    <text evidence="4">The sequence shown here is derived from an EMBL/GenBank/DDBJ whole genome shotgun (WGS) entry which is preliminary data.</text>
</comment>
<dbReference type="InterPro" id="IPR049712">
    <property type="entry name" value="Poly_export"/>
</dbReference>
<dbReference type="Pfam" id="PF02563">
    <property type="entry name" value="Poly_export"/>
    <property type="match status" value="1"/>
</dbReference>
<keyword evidence="2" id="KW-0472">Membrane</keyword>
<dbReference type="Proteomes" id="UP000248703">
    <property type="component" value="Unassembled WGS sequence"/>
</dbReference>
<dbReference type="GO" id="GO:0015159">
    <property type="term" value="F:polysaccharide transmembrane transporter activity"/>
    <property type="evidence" value="ECO:0007669"/>
    <property type="project" value="InterPro"/>
</dbReference>
<dbReference type="AlphaFoldDB" id="A0A327RKN8"/>
<evidence type="ECO:0000313" key="5">
    <source>
        <dbReference type="Proteomes" id="UP000248703"/>
    </source>
</evidence>
<dbReference type="InterPro" id="IPR003715">
    <property type="entry name" value="Poly_export_N"/>
</dbReference>
<keyword evidence="2" id="KW-0812">Transmembrane</keyword>
<proteinExistence type="predicted"/>
<feature type="domain" description="Polysaccharide export protein N-terminal" evidence="3">
    <location>
        <begin position="58"/>
        <end position="156"/>
    </location>
</feature>
<dbReference type="PANTHER" id="PTHR33619">
    <property type="entry name" value="POLYSACCHARIDE EXPORT PROTEIN GFCE-RELATED"/>
    <property type="match status" value="1"/>
</dbReference>
<organism evidence="4 5">
    <name type="scientific">Olleya aquimaris</name>
    <dbReference type="NCBI Taxonomy" id="639310"/>
    <lineage>
        <taxon>Bacteria</taxon>
        <taxon>Pseudomonadati</taxon>
        <taxon>Bacteroidota</taxon>
        <taxon>Flavobacteriia</taxon>
        <taxon>Flavobacteriales</taxon>
        <taxon>Flavobacteriaceae</taxon>
    </lineage>
</organism>
<evidence type="ECO:0000256" key="2">
    <source>
        <dbReference type="SAM" id="Phobius"/>
    </source>
</evidence>
<evidence type="ECO:0000256" key="1">
    <source>
        <dbReference type="ARBA" id="ARBA00022729"/>
    </source>
</evidence>
<evidence type="ECO:0000259" key="3">
    <source>
        <dbReference type="Pfam" id="PF02563"/>
    </source>
</evidence>
<reference evidence="4 5" key="1">
    <citation type="submission" date="2018-06" db="EMBL/GenBank/DDBJ databases">
        <title>Genomic Encyclopedia of Archaeal and Bacterial Type Strains, Phase II (KMG-II): from individual species to whole genera.</title>
        <authorList>
            <person name="Goeker M."/>
        </authorList>
    </citation>
    <scope>NUCLEOTIDE SEQUENCE [LARGE SCALE GENOMIC DNA]</scope>
    <source>
        <strain evidence="4 5">DSM 24464</strain>
    </source>
</reference>
<gene>
    <name evidence="4" type="ORF">LY08_00749</name>
</gene>
<accession>A0A327RKN8</accession>
<evidence type="ECO:0000313" key="4">
    <source>
        <dbReference type="EMBL" id="RAJ16971.1"/>
    </source>
</evidence>
<protein>
    <submittedName>
        <fullName evidence="4">Polysaccharide export outer membrane protein</fullName>
    </submittedName>
</protein>
<dbReference type="Gene3D" id="3.30.1950.10">
    <property type="entry name" value="wza like domain"/>
    <property type="match status" value="1"/>
</dbReference>
<feature type="transmembrane region" description="Helical" evidence="2">
    <location>
        <begin position="258"/>
        <end position="276"/>
    </location>
</feature>
<name>A0A327RKN8_9FLAO</name>